<evidence type="ECO:0000313" key="5">
    <source>
        <dbReference type="EMBL" id="KKB96281.1"/>
    </source>
</evidence>
<keyword evidence="6" id="KW-1185">Reference proteome</keyword>
<dbReference type="GO" id="GO:0043565">
    <property type="term" value="F:sequence-specific DNA binding"/>
    <property type="evidence" value="ECO:0007669"/>
    <property type="project" value="InterPro"/>
</dbReference>
<dbReference type="EMBL" id="JYHA01000094">
    <property type="protein sequence ID" value="KKB96281.1"/>
    <property type="molecule type" value="Genomic_DNA"/>
</dbReference>
<protein>
    <recommendedName>
        <fullName evidence="7">Transposase</fullName>
    </recommendedName>
</protein>
<reference evidence="3 6" key="1">
    <citation type="submission" date="2015-02" db="EMBL/GenBank/DDBJ databases">
        <title>Single cell genomics of a rare environmental alphaproteobacterium provides unique insights into Rickettsiaceae evolution.</title>
        <authorList>
            <person name="Martijn J."/>
            <person name="Schulz F."/>
            <person name="Zaremba-Niedzwiedzka K."/>
            <person name="Viklund J."/>
            <person name="Stepanauskas R."/>
            <person name="Andersson S.G.E."/>
            <person name="Horn M."/>
            <person name="Guy L."/>
            <person name="Ettema T.J.G."/>
        </authorList>
    </citation>
    <scope>NUCLEOTIDE SEQUENCE [LARGE SCALE GENOMIC DNA]</scope>
    <source>
        <strain evidence="3 6">SCGC AAA041-L04</strain>
    </source>
</reference>
<evidence type="ECO:0000313" key="4">
    <source>
        <dbReference type="EMBL" id="KKB96278.1"/>
    </source>
</evidence>
<proteinExistence type="predicted"/>
<dbReference type="EMBL" id="JYHA01000095">
    <property type="protein sequence ID" value="KKB96278.1"/>
    <property type="molecule type" value="Genomic_DNA"/>
</dbReference>
<name>A0A0F5MN62_9RICK</name>
<sequence>MTKRAKQYSSEEKTKVAIEAIKAELTIAQISSKYGVHATQINKWKQEALQSMVAGFKSKSKAPDNTKDELIKNLYEQIGQLTVERDWIKKKSSLFVV</sequence>
<evidence type="ECO:0000313" key="1">
    <source>
        <dbReference type="EMBL" id="KKB96233.1"/>
    </source>
</evidence>
<dbReference type="EMBL" id="JYHA01000105">
    <property type="protein sequence ID" value="KKB96243.1"/>
    <property type="molecule type" value="Genomic_DNA"/>
</dbReference>
<comment type="caution">
    <text evidence="3">The sequence shown here is derived from an EMBL/GenBank/DDBJ whole genome shotgun (WGS) entry which is preliminary data.</text>
</comment>
<evidence type="ECO:0008006" key="7">
    <source>
        <dbReference type="Google" id="ProtNLM"/>
    </source>
</evidence>
<dbReference type="AlphaFoldDB" id="A0A0F5MN62"/>
<dbReference type="GO" id="GO:0004803">
    <property type="term" value="F:transposase activity"/>
    <property type="evidence" value="ECO:0007669"/>
    <property type="project" value="InterPro"/>
</dbReference>
<dbReference type="Pfam" id="PF01527">
    <property type="entry name" value="HTH_Tnp_1"/>
    <property type="match status" value="1"/>
</dbReference>
<evidence type="ECO:0000313" key="2">
    <source>
        <dbReference type="EMBL" id="KKB96238.1"/>
    </source>
</evidence>
<dbReference type="SUPFAM" id="SSF48295">
    <property type="entry name" value="TrpR-like"/>
    <property type="match status" value="1"/>
</dbReference>
<evidence type="ECO:0000313" key="3">
    <source>
        <dbReference type="EMBL" id="KKB96243.1"/>
    </source>
</evidence>
<dbReference type="Gene3D" id="1.10.10.10">
    <property type="entry name" value="Winged helix-like DNA-binding domain superfamily/Winged helix DNA-binding domain"/>
    <property type="match status" value="1"/>
</dbReference>
<accession>A0A0F5MN62</accession>
<evidence type="ECO:0000313" key="6">
    <source>
        <dbReference type="Proteomes" id="UP000033358"/>
    </source>
</evidence>
<dbReference type="EMBL" id="JYHA01000106">
    <property type="protein sequence ID" value="KKB96238.1"/>
    <property type="molecule type" value="Genomic_DNA"/>
</dbReference>
<dbReference type="InterPro" id="IPR010921">
    <property type="entry name" value="Trp_repressor/repl_initiator"/>
</dbReference>
<dbReference type="EMBL" id="JYHA01000107">
    <property type="protein sequence ID" value="KKB96233.1"/>
    <property type="molecule type" value="Genomic_DNA"/>
</dbReference>
<dbReference type="Proteomes" id="UP000033358">
    <property type="component" value="Unassembled WGS sequence"/>
</dbReference>
<gene>
    <name evidence="5" type="ORF">SZ25_00633</name>
    <name evidence="4" type="ORF">SZ25_00636</name>
    <name evidence="3" type="ORF">SZ25_00669</name>
    <name evidence="2" type="ORF">SZ25_00672</name>
    <name evidence="1" type="ORF">SZ25_00677</name>
</gene>
<dbReference type="InterPro" id="IPR036388">
    <property type="entry name" value="WH-like_DNA-bd_sf"/>
</dbReference>
<organism evidence="3 6">
    <name type="scientific">Candidatus Arcanibacter lacustris</name>
    <dbReference type="NCBI Taxonomy" id="1607817"/>
    <lineage>
        <taxon>Bacteria</taxon>
        <taxon>Pseudomonadati</taxon>
        <taxon>Pseudomonadota</taxon>
        <taxon>Alphaproteobacteria</taxon>
        <taxon>Rickettsiales</taxon>
        <taxon>Candidatus Arcanibacter</taxon>
    </lineage>
</organism>
<dbReference type="InterPro" id="IPR002514">
    <property type="entry name" value="Transposase_8"/>
</dbReference>
<dbReference type="GO" id="GO:0006313">
    <property type="term" value="P:DNA transposition"/>
    <property type="evidence" value="ECO:0007669"/>
    <property type="project" value="InterPro"/>
</dbReference>